<dbReference type="Gene3D" id="2.10.25.10">
    <property type="entry name" value="Laminin"/>
    <property type="match status" value="1"/>
</dbReference>
<dbReference type="InterPro" id="IPR002919">
    <property type="entry name" value="TIL_dom"/>
</dbReference>
<accession>A0A2A2L7N0</accession>
<dbReference type="SUPFAM" id="SSF57567">
    <property type="entry name" value="Serine protease inhibitors"/>
    <property type="match status" value="1"/>
</dbReference>
<dbReference type="InterPro" id="IPR036084">
    <property type="entry name" value="Ser_inhib-like_sf"/>
</dbReference>
<dbReference type="EMBL" id="LIAE01007076">
    <property type="protein sequence ID" value="PAV82180.1"/>
    <property type="molecule type" value="Genomic_DNA"/>
</dbReference>
<evidence type="ECO:0000256" key="2">
    <source>
        <dbReference type="ARBA" id="ARBA00022900"/>
    </source>
</evidence>
<organism evidence="5 6">
    <name type="scientific">Diploscapter pachys</name>
    <dbReference type="NCBI Taxonomy" id="2018661"/>
    <lineage>
        <taxon>Eukaryota</taxon>
        <taxon>Metazoa</taxon>
        <taxon>Ecdysozoa</taxon>
        <taxon>Nematoda</taxon>
        <taxon>Chromadorea</taxon>
        <taxon>Rhabditida</taxon>
        <taxon>Rhabditina</taxon>
        <taxon>Rhabditomorpha</taxon>
        <taxon>Rhabditoidea</taxon>
        <taxon>Rhabditidae</taxon>
        <taxon>Diploscapter</taxon>
    </lineage>
</organism>
<keyword evidence="6" id="KW-1185">Reference proteome</keyword>
<sequence length="179" mass="20149">MREYKSDSALVKSVTVDYNHADSANPKYSNQYQSSQPYSGYNTGYNSGYGYSSTPSYGYGSNGYNSGYGMNSQYGNSQYGMMRDSSMGMSNGMCYNQNEMYNTCAPSVEASCTNPYPQTMTMQCMQKCTCRQGYVRNTMNNQCVMQSQCNNMMYDSSGYNNQYGNQRYPSTYTSNTYGK</sequence>
<dbReference type="PANTHER" id="PTHR23259:SF70">
    <property type="entry name" value="ACCESSORY GLAND PROTEIN ACP62F-RELATED"/>
    <property type="match status" value="1"/>
</dbReference>
<evidence type="ECO:0000256" key="3">
    <source>
        <dbReference type="ARBA" id="ARBA00023157"/>
    </source>
</evidence>
<dbReference type="OrthoDB" id="5787437at2759"/>
<gene>
    <name evidence="5" type="ORF">WR25_19259</name>
</gene>
<protein>
    <recommendedName>
        <fullName evidence="4">TIL domain-containing protein</fullName>
    </recommendedName>
</protein>
<dbReference type="PANTHER" id="PTHR23259">
    <property type="entry name" value="RIDDLE"/>
    <property type="match status" value="1"/>
</dbReference>
<evidence type="ECO:0000313" key="5">
    <source>
        <dbReference type="EMBL" id="PAV82180.1"/>
    </source>
</evidence>
<evidence type="ECO:0000259" key="4">
    <source>
        <dbReference type="Pfam" id="PF01826"/>
    </source>
</evidence>
<comment type="caution">
    <text evidence="5">The sequence shown here is derived from an EMBL/GenBank/DDBJ whole genome shotgun (WGS) entry which is preliminary data.</text>
</comment>
<dbReference type="AlphaFoldDB" id="A0A2A2L7N0"/>
<name>A0A2A2L7N0_9BILA</name>
<keyword evidence="2" id="KW-0722">Serine protease inhibitor</keyword>
<evidence type="ECO:0000313" key="6">
    <source>
        <dbReference type="Proteomes" id="UP000218231"/>
    </source>
</evidence>
<keyword evidence="3" id="KW-1015">Disulfide bond</keyword>
<dbReference type="GO" id="GO:0004867">
    <property type="term" value="F:serine-type endopeptidase inhibitor activity"/>
    <property type="evidence" value="ECO:0007669"/>
    <property type="project" value="UniProtKB-KW"/>
</dbReference>
<dbReference type="CDD" id="cd19941">
    <property type="entry name" value="TIL"/>
    <property type="match status" value="1"/>
</dbReference>
<dbReference type="Proteomes" id="UP000218231">
    <property type="component" value="Unassembled WGS sequence"/>
</dbReference>
<reference evidence="5 6" key="1">
    <citation type="journal article" date="2017" name="Curr. Biol.">
        <title>Genome architecture and evolution of a unichromosomal asexual nematode.</title>
        <authorList>
            <person name="Fradin H."/>
            <person name="Zegar C."/>
            <person name="Gutwein M."/>
            <person name="Lucas J."/>
            <person name="Kovtun M."/>
            <person name="Corcoran D."/>
            <person name="Baugh L.R."/>
            <person name="Kiontke K."/>
            <person name="Gunsalus K."/>
            <person name="Fitch D.H."/>
            <person name="Piano F."/>
        </authorList>
    </citation>
    <scope>NUCLEOTIDE SEQUENCE [LARGE SCALE GENOMIC DNA]</scope>
    <source>
        <strain evidence="5">PF1309</strain>
    </source>
</reference>
<dbReference type="Pfam" id="PF01826">
    <property type="entry name" value="TIL"/>
    <property type="match status" value="1"/>
</dbReference>
<proteinExistence type="predicted"/>
<dbReference type="InterPro" id="IPR051368">
    <property type="entry name" value="SerProtInhib-TIL_Domain"/>
</dbReference>
<evidence type="ECO:0000256" key="1">
    <source>
        <dbReference type="ARBA" id="ARBA00022690"/>
    </source>
</evidence>
<keyword evidence="1" id="KW-0646">Protease inhibitor</keyword>
<feature type="domain" description="TIL" evidence="4">
    <location>
        <begin position="96"/>
        <end position="149"/>
    </location>
</feature>